<dbReference type="Pfam" id="PF04328">
    <property type="entry name" value="Sel_put"/>
    <property type="match status" value="1"/>
</dbReference>
<sequence length="79" mass="9097">MAAHEARAHDGGMTAVLSRAQRYAGALRWYWRGMTGADAYERYVEHLARTHPGAPVPTVKQFWREKYDDMERNPATRCC</sequence>
<protein>
    <recommendedName>
        <fullName evidence="3">DUF466 domain-containing protein</fullName>
    </recommendedName>
</protein>
<reference evidence="1 2" key="1">
    <citation type="submission" date="2012-08" db="EMBL/GenBank/DDBJ databases">
        <title>Whole genome shotgun sequence of Kineosphaera limosa NBRC 100340.</title>
        <authorList>
            <person name="Yoshida I."/>
            <person name="Isaki S."/>
            <person name="Hosoyama A."/>
            <person name="Tsuchikane K."/>
            <person name="Katsumata H."/>
            <person name="Ando Y."/>
            <person name="Ohji S."/>
            <person name="Hamada M."/>
            <person name="Tamura T."/>
            <person name="Yamazoe A."/>
            <person name="Yamazaki S."/>
            <person name="Fujita N."/>
        </authorList>
    </citation>
    <scope>NUCLEOTIDE SEQUENCE [LARGE SCALE GENOMIC DNA]</scope>
    <source>
        <strain evidence="1 2">NBRC 100340</strain>
    </source>
</reference>
<keyword evidence="2" id="KW-1185">Reference proteome</keyword>
<gene>
    <name evidence="1" type="ORF">KILIM_004_00420</name>
</gene>
<evidence type="ECO:0008006" key="3">
    <source>
        <dbReference type="Google" id="ProtNLM"/>
    </source>
</evidence>
<dbReference type="STRING" id="1184609.KILIM_004_00420"/>
<dbReference type="Proteomes" id="UP000008366">
    <property type="component" value="Unassembled WGS sequence"/>
</dbReference>
<dbReference type="eggNOG" id="COG2879">
    <property type="taxonomic scope" value="Bacteria"/>
</dbReference>
<dbReference type="AlphaFoldDB" id="K6VDI0"/>
<proteinExistence type="predicted"/>
<name>K6VDI0_9MICO</name>
<accession>K6VDI0</accession>
<comment type="caution">
    <text evidence="1">The sequence shown here is derived from an EMBL/GenBank/DDBJ whole genome shotgun (WGS) entry which is preliminary data.</text>
</comment>
<evidence type="ECO:0000313" key="1">
    <source>
        <dbReference type="EMBL" id="GAB94253.1"/>
    </source>
</evidence>
<evidence type="ECO:0000313" key="2">
    <source>
        <dbReference type="Proteomes" id="UP000008366"/>
    </source>
</evidence>
<dbReference type="EMBL" id="BAHD01000004">
    <property type="protein sequence ID" value="GAB94253.1"/>
    <property type="molecule type" value="Genomic_DNA"/>
</dbReference>
<dbReference type="InterPro" id="IPR007423">
    <property type="entry name" value="Sel_put"/>
</dbReference>
<organism evidence="1 2">
    <name type="scientific">Kineosphaera limosa NBRC 100340</name>
    <dbReference type="NCBI Taxonomy" id="1184609"/>
    <lineage>
        <taxon>Bacteria</taxon>
        <taxon>Bacillati</taxon>
        <taxon>Actinomycetota</taxon>
        <taxon>Actinomycetes</taxon>
        <taxon>Micrococcales</taxon>
        <taxon>Dermatophilaceae</taxon>
        <taxon>Kineosphaera</taxon>
    </lineage>
</organism>